<gene>
    <name evidence="7" type="ordered locus">Moth_0380</name>
</gene>
<dbReference type="SMART" id="SM00881">
    <property type="entry name" value="CoA_binding"/>
    <property type="match status" value="1"/>
</dbReference>
<dbReference type="Gene3D" id="3.40.50.261">
    <property type="entry name" value="Succinyl-CoA synthetase domains"/>
    <property type="match status" value="2"/>
</dbReference>
<dbReference type="GO" id="GO:0005524">
    <property type="term" value="F:ATP binding"/>
    <property type="evidence" value="ECO:0007669"/>
    <property type="project" value="UniProtKB-UniRule"/>
</dbReference>
<dbReference type="HOGENOM" id="CLU_007415_3_1_9"/>
<reference evidence="7" key="1">
    <citation type="submission" date="2005-12" db="EMBL/GenBank/DDBJ databases">
        <title>Complete sequence of Moorella thermoacetica ATCC 39073.</title>
        <authorList>
            <consortium name="US DOE Joint Genome Institute"/>
            <person name="Copeland A."/>
            <person name="Lucas S."/>
            <person name="Lapidus A."/>
            <person name="Barry K."/>
            <person name="Detter J.C."/>
            <person name="Glavina T."/>
            <person name="Hammon N."/>
            <person name="Israni S."/>
            <person name="Pitluck S."/>
            <person name="Chertkov O."/>
            <person name="Saunders E.H."/>
            <person name="Brettin T."/>
            <person name="Bruce D."/>
            <person name="Han C."/>
            <person name="Tapia R."/>
            <person name="Gilna P."/>
            <person name="Schmutz J."/>
            <person name="Larimer F."/>
            <person name="Land M."/>
            <person name="Kyrpides N."/>
            <person name="Anderson I."/>
            <person name="Richardson P."/>
            <person name="Ragsdale S."/>
        </authorList>
    </citation>
    <scope>NUCLEOTIDE SEQUENCE</scope>
    <source>
        <strain evidence="7">ATCC 39073</strain>
    </source>
</reference>
<sequence>MNAESLQPIFYPRSVAIVGASNNPDKASHQFLKTLIEERFTGDIFPVNPRETKVLGLDCYPSLKDVSGYVELVVIAIPAPGVPEVMRQAAERGDVKGAIIVSAGFAETAIPERVKLEKEVVAIARSAGIRVIGPNCNGVINTENRLSTSFAPGLQMIPGNIGFFTQSGATGGSILMLTAAQPKPLGFSKWAHVGNMCDVTNLEILEYYASDPSVKVIAGYMEGVRDGRELMRLAEKITRKKPLLVLKVGRTEVGSRATLSHTGTLAGSDKIYDAAFTQSGIVRVDKLEELVDSAKVLVMAPPPRGNRVCILTEAGGLGIIAMDEVGSDPAVRLASLTPETQKALAEVLPPMAMICKPNGYIDMTAAAMEREHAEALRLVLEDPNVDAVLLIGLPPTFLPAERVAQAIAAVAKKYDKPVLVCFMTGKAMEDGRRYLEERGIPTFDTPDRAARALINLIKAGNRLNTGNSNLSAVEKQGYTPHPLVTQASREGRNLLEPEAIEVLRDYGIKMQPGRITHSREEAVRCAQEIGYPVVLKIVSPQIVHKSDYGGVKLNLQTAEEVGRAYEELIASVQAKAPTAEIKGVLVTPFVSGGTEVIIGVLRDNQFGPVVMFGLGGIFVEVFKDVSFRVAPFSREEALSMIAETKAYTLLKGIRGGQPKDITALADLLVKIGELAISNPQVKEMDLNPVAVLEEGFAVLDVRMIIKG</sequence>
<dbReference type="KEGG" id="mta:Moth_0380"/>
<proteinExistence type="inferred from homology"/>
<dbReference type="Gene3D" id="3.30.1490.20">
    <property type="entry name" value="ATP-grasp fold, A domain"/>
    <property type="match status" value="1"/>
</dbReference>
<keyword evidence="1" id="KW-0436">Ligase</keyword>
<dbReference type="SUPFAM" id="SSF51735">
    <property type="entry name" value="NAD(P)-binding Rossmann-fold domains"/>
    <property type="match status" value="1"/>
</dbReference>
<dbReference type="InterPro" id="IPR051538">
    <property type="entry name" value="Acyl-CoA_Synth/Transferase"/>
</dbReference>
<evidence type="ECO:0000256" key="2">
    <source>
        <dbReference type="ARBA" id="ARBA00022741"/>
    </source>
</evidence>
<evidence type="ECO:0000256" key="4">
    <source>
        <dbReference type="ARBA" id="ARBA00060888"/>
    </source>
</evidence>
<dbReference type="InterPro" id="IPR016102">
    <property type="entry name" value="Succinyl-CoA_synth-like"/>
</dbReference>
<name>Q2RLH5_MOOTA</name>
<dbReference type="Pfam" id="PF13607">
    <property type="entry name" value="Succ_CoA_lig"/>
    <property type="match status" value="1"/>
</dbReference>
<dbReference type="PROSITE" id="PS50975">
    <property type="entry name" value="ATP_GRASP"/>
    <property type="match status" value="1"/>
</dbReference>
<dbReference type="PANTHER" id="PTHR43334">
    <property type="entry name" value="ACETATE--COA LIGASE [ADP-FORMING]"/>
    <property type="match status" value="1"/>
</dbReference>
<dbReference type="FunFam" id="3.30.1490.20:FF:000020">
    <property type="entry name" value="Protein lysine acetyltransferase"/>
    <property type="match status" value="1"/>
</dbReference>
<keyword evidence="3 5" id="KW-0067">ATP-binding</keyword>
<dbReference type="InterPro" id="IPR032875">
    <property type="entry name" value="Succ_CoA_lig_flav_dom"/>
</dbReference>
<dbReference type="Pfam" id="PF19045">
    <property type="entry name" value="Ligase_CoA_2"/>
    <property type="match status" value="1"/>
</dbReference>
<dbReference type="AlphaFoldDB" id="Q2RLH5"/>
<dbReference type="SUPFAM" id="SSF52210">
    <property type="entry name" value="Succinyl-CoA synthetase domains"/>
    <property type="match status" value="2"/>
</dbReference>
<evidence type="ECO:0000259" key="6">
    <source>
        <dbReference type="PROSITE" id="PS50975"/>
    </source>
</evidence>
<protein>
    <submittedName>
        <fullName evidence="7">CoA-binding protein</fullName>
    </submittedName>
</protein>
<evidence type="ECO:0000256" key="1">
    <source>
        <dbReference type="ARBA" id="ARBA00022598"/>
    </source>
</evidence>
<dbReference type="PANTHER" id="PTHR43334:SF1">
    <property type="entry name" value="3-HYDROXYPROPIONATE--COA LIGASE [ADP-FORMING]"/>
    <property type="match status" value="1"/>
</dbReference>
<accession>Q2RLH5</accession>
<dbReference type="InterPro" id="IPR013815">
    <property type="entry name" value="ATP_grasp_subdomain_1"/>
</dbReference>
<evidence type="ECO:0000256" key="5">
    <source>
        <dbReference type="PROSITE-ProRule" id="PRU00409"/>
    </source>
</evidence>
<dbReference type="PATRIC" id="fig|264732.11.peg.412"/>
<dbReference type="OrthoDB" id="9807426at2"/>
<dbReference type="SUPFAM" id="SSF56059">
    <property type="entry name" value="Glutathione synthetase ATP-binding domain-like"/>
    <property type="match status" value="1"/>
</dbReference>
<dbReference type="InterPro" id="IPR003781">
    <property type="entry name" value="CoA-bd"/>
</dbReference>
<dbReference type="EMBL" id="CP000232">
    <property type="protein sequence ID" value="ABC18714.1"/>
    <property type="molecule type" value="Genomic_DNA"/>
</dbReference>
<dbReference type="EnsemblBacteria" id="ABC18714">
    <property type="protein sequence ID" value="ABC18714"/>
    <property type="gene ID" value="Moth_0380"/>
</dbReference>
<organism evidence="7">
    <name type="scientific">Moorella thermoacetica (strain ATCC 39073 / JCM 9320)</name>
    <dbReference type="NCBI Taxonomy" id="264732"/>
    <lineage>
        <taxon>Bacteria</taxon>
        <taxon>Bacillati</taxon>
        <taxon>Bacillota</taxon>
        <taxon>Clostridia</taxon>
        <taxon>Neomoorellales</taxon>
        <taxon>Neomoorellaceae</taxon>
        <taxon>Neomoorella</taxon>
    </lineage>
</organism>
<feature type="domain" description="ATP-grasp" evidence="6">
    <location>
        <begin position="500"/>
        <end position="705"/>
    </location>
</feature>
<keyword evidence="2 5" id="KW-0547">Nucleotide-binding</keyword>
<dbReference type="STRING" id="264732.Moth_0380"/>
<comment type="similarity">
    <text evidence="4">In the N-terminal section; belongs to the acetate CoA ligase alpha subunit family.</text>
</comment>
<dbReference type="Gene3D" id="3.30.470.20">
    <property type="entry name" value="ATP-grasp fold, B domain"/>
    <property type="match status" value="1"/>
</dbReference>
<dbReference type="eggNOG" id="COG1042">
    <property type="taxonomic scope" value="Bacteria"/>
</dbReference>
<evidence type="ECO:0000313" key="7">
    <source>
        <dbReference type="EMBL" id="ABC18714.1"/>
    </source>
</evidence>
<dbReference type="Gene3D" id="3.40.50.720">
    <property type="entry name" value="NAD(P)-binding Rossmann-like Domain"/>
    <property type="match status" value="1"/>
</dbReference>
<dbReference type="InterPro" id="IPR011761">
    <property type="entry name" value="ATP-grasp"/>
</dbReference>
<evidence type="ECO:0000256" key="3">
    <source>
        <dbReference type="ARBA" id="ARBA00022840"/>
    </source>
</evidence>
<dbReference type="GO" id="GO:0046872">
    <property type="term" value="F:metal ion binding"/>
    <property type="evidence" value="ECO:0007669"/>
    <property type="project" value="InterPro"/>
</dbReference>
<dbReference type="GO" id="GO:0043758">
    <property type="term" value="F:acetate-CoA ligase (ADP-forming) activity"/>
    <property type="evidence" value="ECO:0007669"/>
    <property type="project" value="InterPro"/>
</dbReference>
<dbReference type="eggNOG" id="COG0045">
    <property type="taxonomic scope" value="Bacteria"/>
</dbReference>
<dbReference type="Pfam" id="PF13549">
    <property type="entry name" value="ATP-grasp_5"/>
    <property type="match status" value="1"/>
</dbReference>
<dbReference type="Pfam" id="PF13380">
    <property type="entry name" value="CoA_binding_2"/>
    <property type="match status" value="1"/>
</dbReference>
<dbReference type="InterPro" id="IPR043938">
    <property type="entry name" value="Ligase_CoA_dom"/>
</dbReference>
<dbReference type="InterPro" id="IPR036291">
    <property type="entry name" value="NAD(P)-bd_dom_sf"/>
</dbReference>